<dbReference type="GO" id="GO:0055091">
    <property type="term" value="P:phospholipid homeostasis"/>
    <property type="evidence" value="ECO:0007669"/>
    <property type="project" value="TreeGrafter"/>
</dbReference>
<dbReference type="InterPro" id="IPR051211">
    <property type="entry name" value="PG_lysyltransferase"/>
</dbReference>
<dbReference type="Proteomes" id="UP000439965">
    <property type="component" value="Unassembled WGS sequence"/>
</dbReference>
<protein>
    <submittedName>
        <fullName evidence="7">DUF2156 domain-containing protein</fullName>
    </submittedName>
</protein>
<evidence type="ECO:0000259" key="6">
    <source>
        <dbReference type="Pfam" id="PF09924"/>
    </source>
</evidence>
<name>A0A6I4XJD8_ENTGA</name>
<evidence type="ECO:0000256" key="2">
    <source>
        <dbReference type="ARBA" id="ARBA00022475"/>
    </source>
</evidence>
<dbReference type="GO" id="GO:0005886">
    <property type="term" value="C:plasma membrane"/>
    <property type="evidence" value="ECO:0007669"/>
    <property type="project" value="UniProtKB-SubCell"/>
</dbReference>
<sequence>LFIHLFEYMKTENIHYFNLGMAPLANVGQSRKSFIQERIAALIYEFGSEIYSFQGLREYKEKFASKWQPRYTLYSKSSWIVYVMIALLIVDQKNID</sequence>
<keyword evidence="3" id="KW-0812">Transmembrane</keyword>
<dbReference type="RefSeq" id="WP_160806445.1">
    <property type="nucleotide sequence ID" value="NZ_WVTI01000330.1"/>
</dbReference>
<dbReference type="InterPro" id="IPR024320">
    <property type="entry name" value="LPG_synthase_C"/>
</dbReference>
<keyword evidence="5" id="KW-0472">Membrane</keyword>
<evidence type="ECO:0000256" key="4">
    <source>
        <dbReference type="ARBA" id="ARBA00022989"/>
    </source>
</evidence>
<organism evidence="7 8">
    <name type="scientific">Enterococcus gallinarum</name>
    <dbReference type="NCBI Taxonomy" id="1353"/>
    <lineage>
        <taxon>Bacteria</taxon>
        <taxon>Bacillati</taxon>
        <taxon>Bacillota</taxon>
        <taxon>Bacilli</taxon>
        <taxon>Lactobacillales</taxon>
        <taxon>Enterococcaceae</taxon>
        <taxon>Enterococcus</taxon>
    </lineage>
</organism>
<evidence type="ECO:0000256" key="5">
    <source>
        <dbReference type="ARBA" id="ARBA00023136"/>
    </source>
</evidence>
<dbReference type="EMBL" id="WVTI01000330">
    <property type="protein sequence ID" value="MXS27915.1"/>
    <property type="molecule type" value="Genomic_DNA"/>
</dbReference>
<evidence type="ECO:0000256" key="1">
    <source>
        <dbReference type="ARBA" id="ARBA00004651"/>
    </source>
</evidence>
<feature type="domain" description="Phosphatidylglycerol lysyltransferase C-terminal" evidence="6">
    <location>
        <begin position="1"/>
        <end position="74"/>
    </location>
</feature>
<dbReference type="Pfam" id="PF09924">
    <property type="entry name" value="LPG_synthase_C"/>
    <property type="match status" value="1"/>
</dbReference>
<dbReference type="AlphaFoldDB" id="A0A6I4XJD8"/>
<comment type="subcellular location">
    <subcellularLocation>
        <location evidence="1">Cell membrane</location>
        <topology evidence="1">Multi-pass membrane protein</topology>
    </subcellularLocation>
</comment>
<feature type="non-terminal residue" evidence="7">
    <location>
        <position position="1"/>
    </location>
</feature>
<reference evidence="7 8" key="1">
    <citation type="submission" date="2019-04" db="EMBL/GenBank/DDBJ databases">
        <title>Step-wise assembly of the neonatal virome modulated by breast feeding.</title>
        <authorList>
            <person name="Liang G."/>
            <person name="Bushman F."/>
        </authorList>
    </citation>
    <scope>NUCLEOTIDE SEQUENCE [LARGE SCALE GENOMIC DNA]</scope>
    <source>
        <strain evidence="7 8">E3404</strain>
    </source>
</reference>
<dbReference type="PANTHER" id="PTHR34697">
    <property type="entry name" value="PHOSPHATIDYLGLYCEROL LYSYLTRANSFERASE"/>
    <property type="match status" value="1"/>
</dbReference>
<keyword evidence="4" id="KW-1133">Transmembrane helix</keyword>
<evidence type="ECO:0000313" key="8">
    <source>
        <dbReference type="Proteomes" id="UP000439965"/>
    </source>
</evidence>
<dbReference type="GO" id="GO:0016755">
    <property type="term" value="F:aminoacyltransferase activity"/>
    <property type="evidence" value="ECO:0007669"/>
    <property type="project" value="TreeGrafter"/>
</dbReference>
<accession>A0A6I4XJD8</accession>
<evidence type="ECO:0000313" key="7">
    <source>
        <dbReference type="EMBL" id="MXS27915.1"/>
    </source>
</evidence>
<dbReference type="PANTHER" id="PTHR34697:SF2">
    <property type="entry name" value="PHOSPHATIDYLGLYCEROL LYSYLTRANSFERASE"/>
    <property type="match status" value="1"/>
</dbReference>
<gene>
    <name evidence="7" type="ORF">GTI89_17885</name>
</gene>
<comment type="caution">
    <text evidence="7">The sequence shown here is derived from an EMBL/GenBank/DDBJ whole genome shotgun (WGS) entry which is preliminary data.</text>
</comment>
<evidence type="ECO:0000256" key="3">
    <source>
        <dbReference type="ARBA" id="ARBA00022692"/>
    </source>
</evidence>
<keyword evidence="2" id="KW-1003">Cell membrane</keyword>
<proteinExistence type="predicted"/>